<name>A0A1E5QGI1_9CYAN</name>
<keyword evidence="3" id="KW-0812">Transmembrane</keyword>
<dbReference type="Pfam" id="PF01435">
    <property type="entry name" value="Peptidase_M48"/>
    <property type="match status" value="1"/>
</dbReference>
<evidence type="ECO:0000256" key="9">
    <source>
        <dbReference type="ARBA" id="ARBA00023136"/>
    </source>
</evidence>
<evidence type="ECO:0000256" key="5">
    <source>
        <dbReference type="ARBA" id="ARBA00022801"/>
    </source>
</evidence>
<dbReference type="RefSeq" id="WP_069968613.1">
    <property type="nucleotide sequence ID" value="NZ_CM124774.1"/>
</dbReference>
<evidence type="ECO:0000256" key="4">
    <source>
        <dbReference type="ARBA" id="ARBA00022723"/>
    </source>
</evidence>
<keyword evidence="9" id="KW-0472">Membrane</keyword>
<feature type="domain" description="Peptidase M48" evidence="12">
    <location>
        <begin position="60"/>
        <end position="265"/>
    </location>
</feature>
<proteinExistence type="inferred from homology"/>
<evidence type="ECO:0000256" key="7">
    <source>
        <dbReference type="ARBA" id="ARBA00022989"/>
    </source>
</evidence>
<evidence type="ECO:0000256" key="2">
    <source>
        <dbReference type="ARBA" id="ARBA00022670"/>
    </source>
</evidence>
<organism evidence="13">
    <name type="scientific">Desertifilum tharense IPPAS B-1220</name>
    <dbReference type="NCBI Taxonomy" id="1781255"/>
    <lineage>
        <taxon>Bacteria</taxon>
        <taxon>Bacillati</taxon>
        <taxon>Cyanobacteriota</taxon>
        <taxon>Cyanophyceae</taxon>
        <taxon>Desertifilales</taxon>
        <taxon>Desertifilaceae</taxon>
        <taxon>Desertifilum</taxon>
    </lineage>
</organism>
<comment type="caution">
    <text evidence="13">The sequence shown here is derived from an EMBL/GenBank/DDBJ whole genome shotgun (WGS) entry which is preliminary data.</text>
</comment>
<evidence type="ECO:0000313" key="13">
    <source>
        <dbReference type="EMBL" id="OEJ73795.1"/>
    </source>
</evidence>
<comment type="cofactor">
    <cofactor evidence="10">
        <name>Zn(2+)</name>
        <dbReference type="ChEBI" id="CHEBI:29105"/>
    </cofactor>
    <text evidence="10">Binds 1 zinc ion per subunit.</text>
</comment>
<dbReference type="PANTHER" id="PTHR43221:SF3">
    <property type="entry name" value="SLL1280 PROTEIN"/>
    <property type="match status" value="1"/>
</dbReference>
<dbReference type="PANTHER" id="PTHR43221">
    <property type="entry name" value="PROTEASE HTPX"/>
    <property type="match status" value="1"/>
</dbReference>
<evidence type="ECO:0000256" key="3">
    <source>
        <dbReference type="ARBA" id="ARBA00022692"/>
    </source>
</evidence>
<accession>A0A1E5QGI1</accession>
<feature type="coiled-coil region" evidence="11">
    <location>
        <begin position="292"/>
        <end position="319"/>
    </location>
</feature>
<dbReference type="GO" id="GO:0046872">
    <property type="term" value="F:metal ion binding"/>
    <property type="evidence" value="ECO:0007669"/>
    <property type="project" value="UniProtKB-KW"/>
</dbReference>
<keyword evidence="4" id="KW-0479">Metal-binding</keyword>
<dbReference type="GO" id="GO:0004222">
    <property type="term" value="F:metalloendopeptidase activity"/>
    <property type="evidence" value="ECO:0007669"/>
    <property type="project" value="InterPro"/>
</dbReference>
<dbReference type="Gene3D" id="3.30.2010.10">
    <property type="entry name" value="Metalloproteases ('zincins'), catalytic domain"/>
    <property type="match status" value="1"/>
</dbReference>
<evidence type="ECO:0000256" key="6">
    <source>
        <dbReference type="ARBA" id="ARBA00022833"/>
    </source>
</evidence>
<dbReference type="STRING" id="1781255.BH720_18020"/>
<protein>
    <submittedName>
        <fullName evidence="13">Peptidase M48</fullName>
    </submittedName>
</protein>
<dbReference type="InterPro" id="IPR001915">
    <property type="entry name" value="Peptidase_M48"/>
</dbReference>
<dbReference type="OrthoDB" id="9810445at2"/>
<evidence type="ECO:0000256" key="1">
    <source>
        <dbReference type="ARBA" id="ARBA00022475"/>
    </source>
</evidence>
<keyword evidence="11" id="KW-0175">Coiled coil</keyword>
<evidence type="ECO:0000256" key="11">
    <source>
        <dbReference type="SAM" id="Coils"/>
    </source>
</evidence>
<reference evidence="13" key="1">
    <citation type="submission" date="2016-09" db="EMBL/GenBank/DDBJ databases">
        <title>Draft genome of thermotolerant cyanobacterium Desertifilum sp. strain IPPAS B-1220.</title>
        <authorList>
            <person name="Sinetova M.A."/>
            <person name="Bolakhan K."/>
            <person name="Zayadan B.K."/>
            <person name="Mironov K.S."/>
            <person name="Ustinova V."/>
            <person name="Kupriyanova E.V."/>
            <person name="Sidorov R.A."/>
            <person name="Skrypnik A.N."/>
            <person name="Gogoleva N.E."/>
            <person name="Gogolev Y.V."/>
            <person name="Los D.A."/>
        </authorList>
    </citation>
    <scope>NUCLEOTIDE SEQUENCE [LARGE SCALE GENOMIC DNA]</scope>
    <source>
        <strain evidence="13">IPPAS B-1220</strain>
    </source>
</reference>
<keyword evidence="8 10" id="KW-0482">Metalloprotease</keyword>
<keyword evidence="5 10" id="KW-0378">Hydrolase</keyword>
<keyword evidence="2 10" id="KW-0645">Protease</keyword>
<keyword evidence="7" id="KW-1133">Transmembrane helix</keyword>
<dbReference type="GO" id="GO:0006508">
    <property type="term" value="P:proteolysis"/>
    <property type="evidence" value="ECO:0007669"/>
    <property type="project" value="UniProtKB-KW"/>
</dbReference>
<dbReference type="CDD" id="cd07325">
    <property type="entry name" value="M48_Ste24p_like"/>
    <property type="match status" value="1"/>
</dbReference>
<keyword evidence="6 10" id="KW-0862">Zinc</keyword>
<dbReference type="EMBL" id="MJGC01000078">
    <property type="protein sequence ID" value="OEJ73795.1"/>
    <property type="molecule type" value="Genomic_DNA"/>
</dbReference>
<dbReference type="InterPro" id="IPR050083">
    <property type="entry name" value="HtpX_protease"/>
</dbReference>
<evidence type="ECO:0000256" key="8">
    <source>
        <dbReference type="ARBA" id="ARBA00023049"/>
    </source>
</evidence>
<evidence type="ECO:0000256" key="10">
    <source>
        <dbReference type="RuleBase" id="RU003983"/>
    </source>
</evidence>
<keyword evidence="1" id="KW-1003">Cell membrane</keyword>
<dbReference type="AlphaFoldDB" id="A0A1E5QGI1"/>
<gene>
    <name evidence="13" type="ORF">BH720_18020</name>
</gene>
<sequence>MPSYPGISCEAFRHPLDREAEQALRNFPGFDLIARRFVEFLYERPQYIFLMGNSIQVGPRQYASIYQIFRECTRDLDIYPEPGLFVSQNPQVNSYALGKERPYVVLNAGLLDLMSADEIRTVLAHELAHIKCGHTILLQMAIWAMNAASILGEMTFGIGNLVSSGLIFAFYEWRRKAELTCDRAALLVTDDLNLVMQTMMRLAGGSNQYAHELNLKEFIRQSEEYHSLDLDGLNQVYKFLLYNGAQGAMLSHPFPVDRLKYLQEWANSEEYRQIRQGNYRRSPAEGAVNVEVQTPKSEVDRLRQQIDELQQEINRIRTQQSPGNTP</sequence>
<evidence type="ECO:0000259" key="12">
    <source>
        <dbReference type="Pfam" id="PF01435"/>
    </source>
</evidence>
<comment type="similarity">
    <text evidence="10">Belongs to the peptidase M48 family.</text>
</comment>